<reference evidence="2 3" key="1">
    <citation type="submission" date="2021-08" db="EMBL/GenBank/DDBJ databases">
        <title>FDA dAtabase for Regulatory Grade micrObial Sequences (FDA-ARGOS): Supporting development and validation of Infectious Disease Dx tests.</title>
        <authorList>
            <person name="Sproer C."/>
            <person name="Gronow S."/>
            <person name="Severitt S."/>
            <person name="Schroder I."/>
            <person name="Tallon L."/>
            <person name="Sadzewicz L."/>
            <person name="Zhao X."/>
            <person name="Boylan J."/>
            <person name="Ott S."/>
            <person name="Bowen H."/>
            <person name="Vavikolanu K."/>
            <person name="Hazen T."/>
            <person name="Aluvathingal J."/>
            <person name="Nadendla S."/>
            <person name="Lowell S."/>
            <person name="Myers T."/>
            <person name="Yan Y."/>
            <person name="Sichtig H."/>
        </authorList>
    </citation>
    <scope>NUCLEOTIDE SEQUENCE [LARGE SCALE GENOMIC DNA]</scope>
    <source>
        <strain evidence="2 3">FDAARGOS_1460</strain>
    </source>
</reference>
<evidence type="ECO:0000313" key="2">
    <source>
        <dbReference type="EMBL" id="MBZ2386683.1"/>
    </source>
</evidence>
<organism evidence="2 3">
    <name type="scientific">Anaerococcus murdochii</name>
    <dbReference type="NCBI Taxonomy" id="411577"/>
    <lineage>
        <taxon>Bacteria</taxon>
        <taxon>Bacillati</taxon>
        <taxon>Bacillota</taxon>
        <taxon>Tissierellia</taxon>
        <taxon>Tissierellales</taxon>
        <taxon>Peptoniphilaceae</taxon>
        <taxon>Anaerococcus</taxon>
    </lineage>
</organism>
<keyword evidence="1" id="KW-0175">Coiled coil</keyword>
<proteinExistence type="predicted"/>
<gene>
    <name evidence="2" type="ORF">K8P03_05140</name>
</gene>
<keyword evidence="3" id="KW-1185">Reference proteome</keyword>
<dbReference type="RefSeq" id="WP_223419004.1">
    <property type="nucleotide sequence ID" value="NZ_JAIPME010000002.1"/>
</dbReference>
<name>A0ABS7SYS4_9FIRM</name>
<dbReference type="Pfam" id="PF04883">
    <property type="entry name" value="HK97-gp10_like"/>
    <property type="match status" value="1"/>
</dbReference>
<dbReference type="EMBL" id="JAIPME010000002">
    <property type="protein sequence ID" value="MBZ2386683.1"/>
    <property type="molecule type" value="Genomic_DNA"/>
</dbReference>
<evidence type="ECO:0000256" key="1">
    <source>
        <dbReference type="SAM" id="Coils"/>
    </source>
</evidence>
<protein>
    <recommendedName>
        <fullName evidence="4">Phage protein, HK97 gp10 family</fullName>
    </recommendedName>
</protein>
<evidence type="ECO:0008006" key="4">
    <source>
        <dbReference type="Google" id="ProtNLM"/>
    </source>
</evidence>
<comment type="caution">
    <text evidence="2">The sequence shown here is derived from an EMBL/GenBank/DDBJ whole genome shotgun (WGS) entry which is preliminary data.</text>
</comment>
<dbReference type="Proteomes" id="UP000734271">
    <property type="component" value="Unassembled WGS sequence"/>
</dbReference>
<feature type="coiled-coil region" evidence="1">
    <location>
        <begin position="2"/>
        <end position="37"/>
    </location>
</feature>
<dbReference type="InterPro" id="IPR010064">
    <property type="entry name" value="HK97-gp10_tail"/>
</dbReference>
<sequence>MSKSLLDQYQELMKEYKKEVEDAIEESSKEASEYTLQLVKKESPFTPAKMRDPWRKGKAHYRSGWRINYENVGGLVGRFEIYNAKEPTLTHLLENGHAVAPGWQYRFGKYVKGKPHIKPSEEAGAEYYHKSLVKKLGRIK</sequence>
<accession>A0ABS7SYS4</accession>
<evidence type="ECO:0000313" key="3">
    <source>
        <dbReference type="Proteomes" id="UP000734271"/>
    </source>
</evidence>